<evidence type="ECO:0000256" key="1">
    <source>
        <dbReference type="ARBA" id="ARBA00022679"/>
    </source>
</evidence>
<gene>
    <name evidence="3" type="ORF">IAB73_06410</name>
</gene>
<dbReference type="InterPro" id="IPR035107">
    <property type="entry name" value="tRNA_thiolation_TtcA_Ctu1"/>
</dbReference>
<dbReference type="InterPro" id="IPR014729">
    <property type="entry name" value="Rossmann-like_a/b/a_fold"/>
</dbReference>
<dbReference type="EMBL" id="DVFJ01000020">
    <property type="protein sequence ID" value="HIQ71818.1"/>
    <property type="molecule type" value="Genomic_DNA"/>
</dbReference>
<reference evidence="3" key="1">
    <citation type="submission" date="2020-10" db="EMBL/GenBank/DDBJ databases">
        <authorList>
            <person name="Gilroy R."/>
        </authorList>
    </citation>
    <scope>NUCLEOTIDE SEQUENCE</scope>
    <source>
        <strain evidence="3">ChiSxjej2B14-6234</strain>
    </source>
</reference>
<dbReference type="PANTHER" id="PTHR43686:SF1">
    <property type="entry name" value="AMINOTRAN_5 DOMAIN-CONTAINING PROTEIN"/>
    <property type="match status" value="1"/>
</dbReference>
<dbReference type="CDD" id="cd24138">
    <property type="entry name" value="TtcA-like"/>
    <property type="match status" value="1"/>
</dbReference>
<dbReference type="PIRSF" id="PIRSF004976">
    <property type="entry name" value="ATPase_YdaO"/>
    <property type="match status" value="1"/>
</dbReference>
<dbReference type="Gene3D" id="3.40.50.620">
    <property type="entry name" value="HUPs"/>
    <property type="match status" value="1"/>
</dbReference>
<accession>A0A9D0ZCA9</accession>
<dbReference type="Proteomes" id="UP000886887">
    <property type="component" value="Unassembled WGS sequence"/>
</dbReference>
<dbReference type="GO" id="GO:0008033">
    <property type="term" value="P:tRNA processing"/>
    <property type="evidence" value="ECO:0007669"/>
    <property type="project" value="InterPro"/>
</dbReference>
<protein>
    <submittedName>
        <fullName evidence="3">tRNA 2-thiocytidine(32) synthetase TtcA</fullName>
    </submittedName>
</protein>
<dbReference type="GO" id="GO:0016740">
    <property type="term" value="F:transferase activity"/>
    <property type="evidence" value="ECO:0007669"/>
    <property type="project" value="UniProtKB-KW"/>
</dbReference>
<dbReference type="Pfam" id="PF01171">
    <property type="entry name" value="ATP_bind_3"/>
    <property type="match status" value="1"/>
</dbReference>
<evidence type="ECO:0000313" key="3">
    <source>
        <dbReference type="EMBL" id="HIQ71818.1"/>
    </source>
</evidence>
<evidence type="ECO:0000313" key="4">
    <source>
        <dbReference type="Proteomes" id="UP000886887"/>
    </source>
</evidence>
<dbReference type="AlphaFoldDB" id="A0A9D0ZCA9"/>
<feature type="domain" description="tRNA(Ile)-lysidine/2-thiocytidine synthase N-terminal" evidence="2">
    <location>
        <begin position="24"/>
        <end position="196"/>
    </location>
</feature>
<dbReference type="PANTHER" id="PTHR43686">
    <property type="entry name" value="SULFURTRANSFERASE-RELATED"/>
    <property type="match status" value="1"/>
</dbReference>
<keyword evidence="1" id="KW-0808">Transferase</keyword>
<sequence>MKTVLGCIRRADADFALIEDGDRIAVGVSGGKDSLLLLYAMSLYRKFSKKQFALRAITLDMGLRPFDLSGIAALCEQLQVPYDVVQTHIAHIIFDVRKESNPCALCAKMRRGALYDAAIRLGCNKVALGHHRDDVIETLLLSLVFEGRLHTFHPNTYLSRKGVTAIRPMVYLPEKHAIHVAKSLQLPVVTNPCPADGHTKREEMKELLKTLSRTYPRLREYMLMALQNTDQYGLWDKKIVGKDGAEG</sequence>
<dbReference type="SUPFAM" id="SSF52402">
    <property type="entry name" value="Adenine nucleotide alpha hydrolases-like"/>
    <property type="match status" value="1"/>
</dbReference>
<proteinExistence type="predicted"/>
<dbReference type="InterPro" id="IPR011063">
    <property type="entry name" value="TilS/TtcA_N"/>
</dbReference>
<name>A0A9D0ZCA9_9FIRM</name>
<comment type="caution">
    <text evidence="3">The sequence shown here is derived from an EMBL/GenBank/DDBJ whole genome shotgun (WGS) entry which is preliminary data.</text>
</comment>
<reference evidence="3" key="2">
    <citation type="journal article" date="2021" name="PeerJ">
        <title>Extensive microbial diversity within the chicken gut microbiome revealed by metagenomics and culture.</title>
        <authorList>
            <person name="Gilroy R."/>
            <person name="Ravi A."/>
            <person name="Getino M."/>
            <person name="Pursley I."/>
            <person name="Horton D.L."/>
            <person name="Alikhan N.F."/>
            <person name="Baker D."/>
            <person name="Gharbi K."/>
            <person name="Hall N."/>
            <person name="Watson M."/>
            <person name="Adriaenssens E.M."/>
            <person name="Foster-Nyarko E."/>
            <person name="Jarju S."/>
            <person name="Secka A."/>
            <person name="Antonio M."/>
            <person name="Oren A."/>
            <person name="Chaudhuri R.R."/>
            <person name="La Ragione R."/>
            <person name="Hildebrand F."/>
            <person name="Pallen M.J."/>
        </authorList>
    </citation>
    <scope>NUCLEOTIDE SEQUENCE</scope>
    <source>
        <strain evidence="3">ChiSxjej2B14-6234</strain>
    </source>
</reference>
<evidence type="ECO:0000259" key="2">
    <source>
        <dbReference type="Pfam" id="PF01171"/>
    </source>
</evidence>
<organism evidence="3 4">
    <name type="scientific">Candidatus Onthenecus intestinigallinarum</name>
    <dbReference type="NCBI Taxonomy" id="2840875"/>
    <lineage>
        <taxon>Bacteria</taxon>
        <taxon>Bacillati</taxon>
        <taxon>Bacillota</taxon>
        <taxon>Clostridia</taxon>
        <taxon>Eubacteriales</taxon>
        <taxon>Candidatus Onthenecus</taxon>
    </lineage>
</organism>